<dbReference type="InterPro" id="IPR036852">
    <property type="entry name" value="Peptidase_S8/S53_dom_sf"/>
</dbReference>
<accession>N1PSP1</accession>
<evidence type="ECO:0000259" key="10">
    <source>
        <dbReference type="Pfam" id="PF00082"/>
    </source>
</evidence>
<dbReference type="Pfam" id="PF00082">
    <property type="entry name" value="Peptidase_S8"/>
    <property type="match status" value="1"/>
</dbReference>
<dbReference type="Gene3D" id="3.30.70.80">
    <property type="entry name" value="Peptidase S8 propeptide/proteinase inhibitor I9"/>
    <property type="match status" value="1"/>
</dbReference>
<dbReference type="InterPro" id="IPR023828">
    <property type="entry name" value="Peptidase_S8_Ser-AS"/>
</dbReference>
<comment type="similarity">
    <text evidence="1 8">Belongs to the peptidase S8 family.</text>
</comment>
<dbReference type="EMBL" id="KB446538">
    <property type="protein sequence ID" value="EME45439.1"/>
    <property type="molecule type" value="Genomic_DNA"/>
</dbReference>
<feature type="active site" description="Charge relay system" evidence="8">
    <location>
        <position position="384"/>
    </location>
</feature>
<dbReference type="InterPro" id="IPR037045">
    <property type="entry name" value="S8pro/Inhibitor_I9_sf"/>
</dbReference>
<feature type="domain" description="Peptidase S8/S53" evidence="10">
    <location>
        <begin position="177"/>
        <end position="430"/>
    </location>
</feature>
<organism evidence="12 13">
    <name type="scientific">Dothistroma septosporum (strain NZE10 / CBS 128990)</name>
    <name type="common">Red band needle blight fungus</name>
    <name type="synonym">Mycosphaerella pini</name>
    <dbReference type="NCBI Taxonomy" id="675120"/>
    <lineage>
        <taxon>Eukaryota</taxon>
        <taxon>Fungi</taxon>
        <taxon>Dikarya</taxon>
        <taxon>Ascomycota</taxon>
        <taxon>Pezizomycotina</taxon>
        <taxon>Dothideomycetes</taxon>
        <taxon>Dothideomycetidae</taxon>
        <taxon>Mycosphaerellales</taxon>
        <taxon>Mycosphaerellaceae</taxon>
        <taxon>Dothistroma</taxon>
    </lineage>
</organism>
<dbReference type="GO" id="GO:0030435">
    <property type="term" value="P:sporulation resulting in formation of a cellular spore"/>
    <property type="evidence" value="ECO:0007669"/>
    <property type="project" value="EnsemblFungi"/>
</dbReference>
<dbReference type="STRING" id="675120.N1PSP1"/>
<dbReference type="eggNOG" id="KOG1153">
    <property type="taxonomic scope" value="Eukaryota"/>
</dbReference>
<dbReference type="FunFam" id="3.40.50.200:FF:000007">
    <property type="entry name" value="Subtilisin-like serine protease"/>
    <property type="match status" value="1"/>
</dbReference>
<dbReference type="InterPro" id="IPR000209">
    <property type="entry name" value="Peptidase_S8/S53_dom"/>
</dbReference>
<feature type="active site" description="Charge relay system" evidence="8">
    <location>
        <position position="218"/>
    </location>
</feature>
<dbReference type="GO" id="GO:0019863">
    <property type="term" value="F:IgE binding"/>
    <property type="evidence" value="ECO:0007669"/>
    <property type="project" value="UniProtKB-ARBA"/>
</dbReference>
<dbReference type="PANTHER" id="PTHR43806:SF11">
    <property type="entry name" value="CEREVISIN-RELATED"/>
    <property type="match status" value="1"/>
</dbReference>
<sequence>MKTFIGFALPLLAAASPVLHEQSIHGDAAPIISSANAQEIPDSYIIKFKKHVTTQLAADHHDWVKDIHFGVQSRKTELKKRSQTPMVDDIFQGLKHTYNIAGSYLGYAGHFDEDVIEQIRRHPDVEIIERDQEVHTLGHSDEGELEKNAPWGLARISHRGSLSFGSFNKYLYSADGGEGVDVYVIDTGTNTDHVDFEGRAEWGKTIPSGDADEDGNGHGTHCSGTVAGKKYGVAKKAHIKAVKVLRSNGSGSMSDVVKGVEYAANAHSEQVSIAKKGKRKGFKGSAANMSLGGGKSPLLDQAVNAAVDAGIHFAVAAGNDNADSCNYSPAAAEQAVTVGASTLADERAYFSNYGKCNDIFAPGLNIQSTWIGSKYAVNTISGTSMASPHIAGLLAYYLSLQPSKDSAYAVAEITPKQLKKNLINVATKGALTDVPSNTENILAWNGGGSSNYTDIVEKGSYTVDNNAAPVEDLKEKAKEVVESFEELEEKLMKDVKDFIREVKNA</sequence>
<evidence type="ECO:0000256" key="9">
    <source>
        <dbReference type="SAM" id="SignalP"/>
    </source>
</evidence>
<feature type="signal peptide" evidence="9">
    <location>
        <begin position="1"/>
        <end position="15"/>
    </location>
</feature>
<evidence type="ECO:0000256" key="4">
    <source>
        <dbReference type="ARBA" id="ARBA00022801"/>
    </source>
</evidence>
<dbReference type="PROSITE" id="PS00138">
    <property type="entry name" value="SUBTILASE_SER"/>
    <property type="match status" value="1"/>
</dbReference>
<name>N1PSP1_DOTSN</name>
<protein>
    <submittedName>
        <fullName evidence="12">Uncharacterized protein</fullName>
    </submittedName>
</protein>
<dbReference type="PROSITE" id="PS00137">
    <property type="entry name" value="SUBTILASE_HIS"/>
    <property type="match status" value="1"/>
</dbReference>
<dbReference type="Gene3D" id="3.40.50.200">
    <property type="entry name" value="Peptidase S8/S53 domain"/>
    <property type="match status" value="1"/>
</dbReference>
<feature type="chain" id="PRO_5012723181" evidence="9">
    <location>
        <begin position="16"/>
        <end position="505"/>
    </location>
</feature>
<dbReference type="InterPro" id="IPR022398">
    <property type="entry name" value="Peptidase_S8_His-AS"/>
</dbReference>
<dbReference type="GO" id="GO:0005773">
    <property type="term" value="C:vacuole"/>
    <property type="evidence" value="ECO:0007669"/>
    <property type="project" value="GOC"/>
</dbReference>
<dbReference type="PROSITE" id="PS51892">
    <property type="entry name" value="SUBTILASE"/>
    <property type="match status" value="1"/>
</dbReference>
<proteinExistence type="inferred from homology"/>
<keyword evidence="6" id="KW-0865">Zymogen</keyword>
<keyword evidence="5 8" id="KW-0720">Serine protease</keyword>
<evidence type="ECO:0000259" key="11">
    <source>
        <dbReference type="Pfam" id="PF05922"/>
    </source>
</evidence>
<dbReference type="HOGENOM" id="CLU_011263_1_4_1"/>
<keyword evidence="2 8" id="KW-0645">Protease</keyword>
<reference evidence="13" key="1">
    <citation type="journal article" date="2012" name="PLoS Genet.">
        <title>The genomes of the fungal plant pathogens Cladosporium fulvum and Dothistroma septosporum reveal adaptation to different hosts and lifestyles but also signatures of common ancestry.</title>
        <authorList>
            <person name="de Wit P.J.G.M."/>
            <person name="van der Burgt A."/>
            <person name="Oekmen B."/>
            <person name="Stergiopoulos I."/>
            <person name="Abd-Elsalam K.A."/>
            <person name="Aerts A.L."/>
            <person name="Bahkali A.H."/>
            <person name="Beenen H.G."/>
            <person name="Chettri P."/>
            <person name="Cox M.P."/>
            <person name="Datema E."/>
            <person name="de Vries R.P."/>
            <person name="Dhillon B."/>
            <person name="Ganley A.R."/>
            <person name="Griffiths S.A."/>
            <person name="Guo Y."/>
            <person name="Hamelin R.C."/>
            <person name="Henrissat B."/>
            <person name="Kabir M.S."/>
            <person name="Jashni M.K."/>
            <person name="Kema G."/>
            <person name="Klaubauf S."/>
            <person name="Lapidus A."/>
            <person name="Levasseur A."/>
            <person name="Lindquist E."/>
            <person name="Mehrabi R."/>
            <person name="Ohm R.A."/>
            <person name="Owen T.J."/>
            <person name="Salamov A."/>
            <person name="Schwelm A."/>
            <person name="Schijlen E."/>
            <person name="Sun H."/>
            <person name="van den Burg H.A."/>
            <person name="van Ham R.C.H.J."/>
            <person name="Zhang S."/>
            <person name="Goodwin S.B."/>
            <person name="Grigoriev I.V."/>
            <person name="Collemare J."/>
            <person name="Bradshaw R.E."/>
        </authorList>
    </citation>
    <scope>NUCLEOTIDE SEQUENCE [LARGE SCALE GENOMIC DNA]</scope>
    <source>
        <strain evidence="13">NZE10 / CBS 128990</strain>
    </source>
</reference>
<evidence type="ECO:0000256" key="6">
    <source>
        <dbReference type="ARBA" id="ARBA00023145"/>
    </source>
</evidence>
<evidence type="ECO:0000256" key="7">
    <source>
        <dbReference type="ARBA" id="ARBA00023180"/>
    </source>
</evidence>
<dbReference type="InterPro" id="IPR034193">
    <property type="entry name" value="PCSK9_ProteinaseK-like"/>
</dbReference>
<evidence type="ECO:0000256" key="1">
    <source>
        <dbReference type="ARBA" id="ARBA00011073"/>
    </source>
</evidence>
<keyword evidence="13" id="KW-1185">Reference proteome</keyword>
<evidence type="ECO:0000256" key="8">
    <source>
        <dbReference type="PROSITE-ProRule" id="PRU01240"/>
    </source>
</evidence>
<evidence type="ECO:0000256" key="5">
    <source>
        <dbReference type="ARBA" id="ARBA00022825"/>
    </source>
</evidence>
<dbReference type="InterPro" id="IPR015500">
    <property type="entry name" value="Peptidase_S8_subtilisin-rel"/>
</dbReference>
<dbReference type="GO" id="GO:0004252">
    <property type="term" value="F:serine-type endopeptidase activity"/>
    <property type="evidence" value="ECO:0007669"/>
    <property type="project" value="UniProtKB-UniRule"/>
</dbReference>
<dbReference type="InterPro" id="IPR010259">
    <property type="entry name" value="S8pro/Inhibitor_I9"/>
</dbReference>
<dbReference type="InterPro" id="IPR050131">
    <property type="entry name" value="Peptidase_S8_subtilisin-like"/>
</dbReference>
<dbReference type="Pfam" id="PF05922">
    <property type="entry name" value="Inhibitor_I9"/>
    <property type="match status" value="1"/>
</dbReference>
<reference evidence="12 13" key="2">
    <citation type="journal article" date="2012" name="PLoS Pathog.">
        <title>Diverse lifestyles and strategies of plant pathogenesis encoded in the genomes of eighteen Dothideomycetes fungi.</title>
        <authorList>
            <person name="Ohm R.A."/>
            <person name="Feau N."/>
            <person name="Henrissat B."/>
            <person name="Schoch C.L."/>
            <person name="Horwitz B.A."/>
            <person name="Barry K.W."/>
            <person name="Condon B.J."/>
            <person name="Copeland A.C."/>
            <person name="Dhillon B."/>
            <person name="Glaser F."/>
            <person name="Hesse C.N."/>
            <person name="Kosti I."/>
            <person name="LaButti K."/>
            <person name="Lindquist E.A."/>
            <person name="Lucas S."/>
            <person name="Salamov A.A."/>
            <person name="Bradshaw R.E."/>
            <person name="Ciuffetti L."/>
            <person name="Hamelin R.C."/>
            <person name="Kema G.H.J."/>
            <person name="Lawrence C."/>
            <person name="Scott J.A."/>
            <person name="Spatafora J.W."/>
            <person name="Turgeon B.G."/>
            <person name="de Wit P.J.G.M."/>
            <person name="Zhong S."/>
            <person name="Goodwin S.B."/>
            <person name="Grigoriev I.V."/>
        </authorList>
    </citation>
    <scope>NUCLEOTIDE SEQUENCE [LARGE SCALE GENOMIC DNA]</scope>
    <source>
        <strain evidence="13">NZE10 / CBS 128990</strain>
    </source>
</reference>
<dbReference type="GO" id="GO:0007039">
    <property type="term" value="P:protein catabolic process in the vacuole"/>
    <property type="evidence" value="ECO:0007669"/>
    <property type="project" value="EnsemblFungi"/>
</dbReference>
<dbReference type="FunFam" id="3.30.70.80:FF:000006">
    <property type="entry name" value="Autophagic serine protease Alp2"/>
    <property type="match status" value="1"/>
</dbReference>
<feature type="active site" description="Charge relay system" evidence="8">
    <location>
        <position position="186"/>
    </location>
</feature>
<dbReference type="GO" id="GO:0000425">
    <property type="term" value="P:pexophagy"/>
    <property type="evidence" value="ECO:0007669"/>
    <property type="project" value="EnsemblFungi"/>
</dbReference>
<keyword evidence="3 9" id="KW-0732">Signal</keyword>
<gene>
    <name evidence="12" type="ORF">DOTSEDRAFT_71237</name>
</gene>
<dbReference type="GO" id="GO:0006508">
    <property type="term" value="P:proteolysis"/>
    <property type="evidence" value="ECO:0007669"/>
    <property type="project" value="UniProtKB-KW"/>
</dbReference>
<dbReference type="SUPFAM" id="SSF52743">
    <property type="entry name" value="Subtilisin-like"/>
    <property type="match status" value="1"/>
</dbReference>
<evidence type="ECO:0000256" key="3">
    <source>
        <dbReference type="ARBA" id="ARBA00022729"/>
    </source>
</evidence>
<dbReference type="OMA" id="RHPDVDY"/>
<evidence type="ECO:0000313" key="13">
    <source>
        <dbReference type="Proteomes" id="UP000016933"/>
    </source>
</evidence>
<dbReference type="PRINTS" id="PR00723">
    <property type="entry name" value="SUBTILISIN"/>
</dbReference>
<keyword evidence="7" id="KW-0325">Glycoprotein</keyword>
<dbReference type="OrthoDB" id="206201at2759"/>
<dbReference type="CDD" id="cd04077">
    <property type="entry name" value="Peptidases_S8_PCSK9_ProteinaseK_like"/>
    <property type="match status" value="1"/>
</dbReference>
<dbReference type="AlphaFoldDB" id="N1PSP1"/>
<feature type="domain" description="Inhibitor I9" evidence="11">
    <location>
        <begin position="43"/>
        <end position="136"/>
    </location>
</feature>
<evidence type="ECO:0000256" key="2">
    <source>
        <dbReference type="ARBA" id="ARBA00022670"/>
    </source>
</evidence>
<keyword evidence="4 8" id="KW-0378">Hydrolase</keyword>
<dbReference type="Proteomes" id="UP000016933">
    <property type="component" value="Unassembled WGS sequence"/>
</dbReference>
<evidence type="ECO:0000313" key="12">
    <source>
        <dbReference type="EMBL" id="EME45439.1"/>
    </source>
</evidence>
<dbReference type="PANTHER" id="PTHR43806">
    <property type="entry name" value="PEPTIDASE S8"/>
    <property type="match status" value="1"/>
</dbReference>